<evidence type="ECO:0000256" key="2">
    <source>
        <dbReference type="ARBA" id="ARBA00022490"/>
    </source>
</evidence>
<protein>
    <recommendedName>
        <fullName evidence="6">Endonuclease V</fullName>
        <ecNumber evidence="6">3.1.21.7</ecNumber>
    </recommendedName>
    <alternativeName>
        <fullName evidence="6">Deoxyinosine 3'endonuclease</fullName>
    </alternativeName>
    <alternativeName>
        <fullName evidence="6">Deoxyribonuclease V</fullName>
        <shortName evidence="6">DNase V</shortName>
    </alternativeName>
</protein>
<dbReference type="GO" id="GO:0003727">
    <property type="term" value="F:single-stranded RNA binding"/>
    <property type="evidence" value="ECO:0007669"/>
    <property type="project" value="TreeGrafter"/>
</dbReference>
<comment type="cofactor">
    <cofactor evidence="6">
        <name>Mg(2+)</name>
        <dbReference type="ChEBI" id="CHEBI:18420"/>
    </cofactor>
</comment>
<dbReference type="PANTHER" id="PTHR28511">
    <property type="entry name" value="ENDONUCLEASE V"/>
    <property type="match status" value="1"/>
</dbReference>
<dbReference type="Proteomes" id="UP000252707">
    <property type="component" value="Unassembled WGS sequence"/>
</dbReference>
<keyword evidence="2 6" id="KW-0963">Cytoplasm</keyword>
<reference evidence="7 8" key="1">
    <citation type="submission" date="2018-07" db="EMBL/GenBank/DDBJ databases">
        <title>Genomic Encyclopedia of Type Strains, Phase IV (KMG-IV): sequencing the most valuable type-strain genomes for metagenomic binning, comparative biology and taxonomic classification.</title>
        <authorList>
            <person name="Goeker M."/>
        </authorList>
    </citation>
    <scope>NUCLEOTIDE SEQUENCE [LARGE SCALE GENOMIC DNA]</scope>
    <source>
        <strain evidence="7 8">DSM 26407</strain>
    </source>
</reference>
<comment type="similarity">
    <text evidence="6">Belongs to the endonuclease V family.</text>
</comment>
<gene>
    <name evidence="6" type="primary">nfi</name>
    <name evidence="7" type="ORF">DFQ59_102559</name>
</gene>
<comment type="caution">
    <text evidence="7">The sequence shown here is derived from an EMBL/GenBank/DDBJ whole genome shotgun (WGS) entry which is preliminary data.</text>
</comment>
<keyword evidence="3 6" id="KW-0540">Nuclease</keyword>
<dbReference type="RefSeq" id="WP_114279013.1">
    <property type="nucleotide sequence ID" value="NZ_QPJY01000002.1"/>
</dbReference>
<dbReference type="HAMAP" id="MF_00801">
    <property type="entry name" value="Endonuclease_5"/>
    <property type="match status" value="1"/>
</dbReference>
<keyword evidence="6" id="KW-0460">Magnesium</keyword>
<dbReference type="EC" id="3.1.21.7" evidence="6"/>
<evidence type="ECO:0000256" key="6">
    <source>
        <dbReference type="HAMAP-Rule" id="MF_00801"/>
    </source>
</evidence>
<dbReference type="OrthoDB" id="9790916at2"/>
<comment type="catalytic activity">
    <reaction evidence="6">
        <text>Endonucleolytic cleavage at apurinic or apyrimidinic sites to products with a 5'-phosphate.</text>
        <dbReference type="EC" id="3.1.21.7"/>
    </reaction>
</comment>
<dbReference type="InterPro" id="IPR007581">
    <property type="entry name" value="Endonuclease-V"/>
</dbReference>
<proteinExistence type="inferred from homology"/>
<dbReference type="GO" id="GO:0016891">
    <property type="term" value="F:RNA endonuclease activity producing 5'-phosphomonoesters, hydrolytic mechanism"/>
    <property type="evidence" value="ECO:0007669"/>
    <property type="project" value="TreeGrafter"/>
</dbReference>
<dbReference type="GO" id="GO:0006281">
    <property type="term" value="P:DNA repair"/>
    <property type="evidence" value="ECO:0007669"/>
    <property type="project" value="UniProtKB-UniRule"/>
</dbReference>
<dbReference type="PANTHER" id="PTHR28511:SF1">
    <property type="entry name" value="ENDONUCLEASE V"/>
    <property type="match status" value="1"/>
</dbReference>
<accession>A0A369CE70</accession>
<dbReference type="GO" id="GO:0043737">
    <property type="term" value="F:deoxyribonuclease V activity"/>
    <property type="evidence" value="ECO:0007669"/>
    <property type="project" value="UniProtKB-UniRule"/>
</dbReference>
<dbReference type="NCBIfam" id="NF008629">
    <property type="entry name" value="PRK11617.1"/>
    <property type="match status" value="1"/>
</dbReference>
<keyword evidence="4 6" id="KW-0255">Endonuclease</keyword>
<keyword evidence="6" id="KW-0234">DNA repair</keyword>
<evidence type="ECO:0000256" key="4">
    <source>
        <dbReference type="ARBA" id="ARBA00022759"/>
    </source>
</evidence>
<dbReference type="Gene3D" id="3.30.2170.10">
    <property type="entry name" value="archaeoglobus fulgidus dsm 4304 superfamily"/>
    <property type="match status" value="1"/>
</dbReference>
<keyword evidence="5 6" id="KW-0378">Hydrolase</keyword>
<evidence type="ECO:0000256" key="5">
    <source>
        <dbReference type="ARBA" id="ARBA00022801"/>
    </source>
</evidence>
<feature type="binding site" evidence="6">
    <location>
        <position position="111"/>
    </location>
    <ligand>
        <name>Mg(2+)</name>
        <dbReference type="ChEBI" id="CHEBI:18420"/>
    </ligand>
</feature>
<evidence type="ECO:0000256" key="3">
    <source>
        <dbReference type="ARBA" id="ARBA00022722"/>
    </source>
</evidence>
<dbReference type="EMBL" id="QPJY01000002">
    <property type="protein sequence ID" value="RCX32199.1"/>
    <property type="molecule type" value="Genomic_DNA"/>
</dbReference>
<dbReference type="AlphaFoldDB" id="A0A369CE70"/>
<comment type="subcellular location">
    <subcellularLocation>
        <location evidence="1 6">Cytoplasm</location>
    </subcellularLocation>
</comment>
<name>A0A369CE70_9GAMM</name>
<comment type="function">
    <text evidence="6">DNA repair enzyme involved in the repair of deaminated bases. Selectively cleaves double-stranded DNA at the second phosphodiester bond 3' to a deoxyinosine leaving behind the intact lesion on the nicked DNA.</text>
</comment>
<organism evidence="7 8">
    <name type="scientific">Thioalbus denitrificans</name>
    <dbReference type="NCBI Taxonomy" id="547122"/>
    <lineage>
        <taxon>Bacteria</taxon>
        <taxon>Pseudomonadati</taxon>
        <taxon>Pseudomonadota</taxon>
        <taxon>Gammaproteobacteria</taxon>
        <taxon>Chromatiales</taxon>
        <taxon>Ectothiorhodospiraceae</taxon>
        <taxon>Thioalbus</taxon>
    </lineage>
</organism>
<evidence type="ECO:0000313" key="7">
    <source>
        <dbReference type="EMBL" id="RCX32199.1"/>
    </source>
</evidence>
<keyword evidence="6" id="KW-0227">DNA damage</keyword>
<feature type="binding site" evidence="6">
    <location>
        <position position="43"/>
    </location>
    <ligand>
        <name>Mg(2+)</name>
        <dbReference type="ChEBI" id="CHEBI:18420"/>
    </ligand>
</feature>
<dbReference type="GO" id="GO:0005737">
    <property type="term" value="C:cytoplasm"/>
    <property type="evidence" value="ECO:0007669"/>
    <property type="project" value="UniProtKB-SubCell"/>
</dbReference>
<sequence length="223" mass="24422">MHTLPPHAWDLSPREAIALQQRLRNEIVLADRFGPLRHVAGVDVGFEAGNTITRAAVAVLGYPGLELVDHAIARRPTSFPYVPGLLSFREIPAVLDALERIRTTPDMLLCDGQGIAHPRRFGIACHLGLLTDLPAIGVAKSRLVGTHAEPGNEKGDWTPLLDGDEIIGAVLRTRRGVKPLYISPGHRVCLETSIRLVLDCTPRYRLPETTRWAHRLASGPAVE</sequence>
<dbReference type="GO" id="GO:0000287">
    <property type="term" value="F:magnesium ion binding"/>
    <property type="evidence" value="ECO:0007669"/>
    <property type="project" value="UniProtKB-UniRule"/>
</dbReference>
<dbReference type="CDD" id="cd06559">
    <property type="entry name" value="Endonuclease_V"/>
    <property type="match status" value="1"/>
</dbReference>
<keyword evidence="6" id="KW-0479">Metal-binding</keyword>
<evidence type="ECO:0000256" key="1">
    <source>
        <dbReference type="ARBA" id="ARBA00004496"/>
    </source>
</evidence>
<evidence type="ECO:0000313" key="8">
    <source>
        <dbReference type="Proteomes" id="UP000252707"/>
    </source>
</evidence>
<dbReference type="Pfam" id="PF04493">
    <property type="entry name" value="Endonuclease_5"/>
    <property type="match status" value="1"/>
</dbReference>
<feature type="site" description="Interaction with target DNA" evidence="6">
    <location>
        <position position="81"/>
    </location>
</feature>
<keyword evidence="8" id="KW-1185">Reference proteome</keyword>